<reference evidence="2 3" key="2">
    <citation type="submission" date="2024-07" db="EMBL/GenBank/DDBJ databases">
        <authorList>
            <person name="Akdeniz Z."/>
        </authorList>
    </citation>
    <scope>NUCLEOTIDE SEQUENCE [LARGE SCALE GENOMIC DNA]</scope>
</reference>
<sequence length="184" mass="21168">MVTAFNTAEVQILQEYPISPAAPVEPTKAKEVEPPRSVLSKRKIFTVEFKKKVIDYYILLQSSVKSSPCSAITNTMRFFSVQDITEFNINNFMRKDNFAKIMKCSSDQQKKFKIKERKSDYPTIEAKLLEFFEASVCVCLNDLRIQAGVILNSLPPDSKERINFGGSNCYFHNFIFQNKLELQL</sequence>
<evidence type="ECO:0000313" key="1">
    <source>
        <dbReference type="EMBL" id="CAI9947482.1"/>
    </source>
</evidence>
<name>A0AA86Q0D7_9EUKA</name>
<protein>
    <submittedName>
        <fullName evidence="2">Hypothetical_protein</fullName>
    </submittedName>
</protein>
<organism evidence="1">
    <name type="scientific">Hexamita inflata</name>
    <dbReference type="NCBI Taxonomy" id="28002"/>
    <lineage>
        <taxon>Eukaryota</taxon>
        <taxon>Metamonada</taxon>
        <taxon>Diplomonadida</taxon>
        <taxon>Hexamitidae</taxon>
        <taxon>Hexamitinae</taxon>
        <taxon>Hexamita</taxon>
    </lineage>
</organism>
<comment type="caution">
    <text evidence="1">The sequence shown here is derived from an EMBL/GenBank/DDBJ whole genome shotgun (WGS) entry which is preliminary data.</text>
</comment>
<reference evidence="1" key="1">
    <citation type="submission" date="2023-06" db="EMBL/GenBank/DDBJ databases">
        <authorList>
            <person name="Kurt Z."/>
        </authorList>
    </citation>
    <scope>NUCLEOTIDE SEQUENCE</scope>
</reference>
<dbReference type="EMBL" id="CAXDID020000145">
    <property type="protein sequence ID" value="CAL6040398.1"/>
    <property type="molecule type" value="Genomic_DNA"/>
</dbReference>
<evidence type="ECO:0000313" key="2">
    <source>
        <dbReference type="EMBL" id="CAL6040398.1"/>
    </source>
</evidence>
<evidence type="ECO:0000313" key="3">
    <source>
        <dbReference type="Proteomes" id="UP001642409"/>
    </source>
</evidence>
<keyword evidence="3" id="KW-1185">Reference proteome</keyword>
<dbReference type="Proteomes" id="UP001642409">
    <property type="component" value="Unassembled WGS sequence"/>
</dbReference>
<gene>
    <name evidence="1" type="ORF">HINF_LOCUS35127</name>
    <name evidence="2" type="ORF">HINF_LOCUS38316</name>
</gene>
<accession>A0AA86Q0D7</accession>
<dbReference type="EMBL" id="CATOUU010000776">
    <property type="protein sequence ID" value="CAI9947482.1"/>
    <property type="molecule type" value="Genomic_DNA"/>
</dbReference>
<dbReference type="AlphaFoldDB" id="A0AA86Q0D7"/>
<proteinExistence type="predicted"/>